<reference evidence="4 5" key="1">
    <citation type="submission" date="2018-08" db="EMBL/GenBank/DDBJ databases">
        <title>Draft genome of the lignicolous fungus Coniochaeta pulveracea.</title>
        <authorList>
            <person name="Borstlap C.J."/>
            <person name="De Witt R.N."/>
            <person name="Botha A."/>
            <person name="Volschenk H."/>
        </authorList>
    </citation>
    <scope>NUCLEOTIDE SEQUENCE [LARGE SCALE GENOMIC DNA]</scope>
    <source>
        <strain evidence="4 5">CAB683</strain>
    </source>
</reference>
<dbReference type="STRING" id="177199.A0A420YHN8"/>
<feature type="region of interest" description="Disordered" evidence="1">
    <location>
        <begin position="186"/>
        <end position="241"/>
    </location>
</feature>
<evidence type="ECO:0000313" key="5">
    <source>
        <dbReference type="Proteomes" id="UP000275385"/>
    </source>
</evidence>
<dbReference type="OrthoDB" id="9936937at2759"/>
<evidence type="ECO:0000259" key="2">
    <source>
        <dbReference type="Pfam" id="PF17733"/>
    </source>
</evidence>
<dbReference type="EMBL" id="QVQW01000009">
    <property type="protein sequence ID" value="RKU47361.1"/>
    <property type="molecule type" value="Genomic_DNA"/>
</dbReference>
<keyword evidence="5" id="KW-1185">Reference proteome</keyword>
<dbReference type="PANTHER" id="PTHR36855">
    <property type="entry name" value="CHROMOSOME 10, WHOLE GENOME SHOTGUN SEQUENCE"/>
    <property type="match status" value="1"/>
</dbReference>
<dbReference type="PANTHER" id="PTHR36855:SF1">
    <property type="entry name" value="PEROXISOME MEMBRANE ANCHOR PROTEIN PEX14P N-TERMINAL DOMAIN-CONTAINING PROTEIN"/>
    <property type="match status" value="1"/>
</dbReference>
<dbReference type="AlphaFoldDB" id="A0A420YHN8"/>
<proteinExistence type="predicted"/>
<dbReference type="InterPro" id="IPR058841">
    <property type="entry name" value="HTH_76"/>
</dbReference>
<evidence type="ECO:0000256" key="1">
    <source>
        <dbReference type="SAM" id="MobiDB-lite"/>
    </source>
</evidence>
<feature type="domain" description="Peroxisomal membrane protein PEX14-like KPWE" evidence="2">
    <location>
        <begin position="151"/>
        <end position="200"/>
    </location>
</feature>
<comment type="caution">
    <text evidence="4">The sequence shown here is derived from an EMBL/GenBank/DDBJ whole genome shotgun (WGS) entry which is preliminary data.</text>
</comment>
<gene>
    <name evidence="4" type="ORF">DL546_005980</name>
</gene>
<name>A0A420YHN8_9PEZI</name>
<sequence>MDDNSQPFPAPAQPAQMTPTLFQSFNDYPWVKDRQFLQGLAAMLGNLMPSADMQRATATSLQARIWWFRSKQGIEISPDSYTAYLESHPDAATPEPAILARIEDVQRRMGMKSASSLPSWQVHAPRADLGVKAADAMDHLGGAVGDDADAPYPEHFRAIIEAVTTGKPVEGIKEIPNTVVRLPGISPVGKMQAPKKPWERSQPGQEEIQTAALPKDCLDPEFPPVDEAELGDSQPQKGVTA</sequence>
<protein>
    <submittedName>
        <fullName evidence="4">Uncharacterized protein</fullName>
    </submittedName>
</protein>
<dbReference type="Pfam" id="PF17733">
    <property type="entry name" value="KPWE_dom"/>
    <property type="match status" value="1"/>
</dbReference>
<feature type="domain" description="PEX14-like helix-turn-helix" evidence="3">
    <location>
        <begin position="21"/>
        <end position="89"/>
    </location>
</feature>
<organism evidence="4 5">
    <name type="scientific">Coniochaeta pulveracea</name>
    <dbReference type="NCBI Taxonomy" id="177199"/>
    <lineage>
        <taxon>Eukaryota</taxon>
        <taxon>Fungi</taxon>
        <taxon>Dikarya</taxon>
        <taxon>Ascomycota</taxon>
        <taxon>Pezizomycotina</taxon>
        <taxon>Sordariomycetes</taxon>
        <taxon>Sordariomycetidae</taxon>
        <taxon>Coniochaetales</taxon>
        <taxon>Coniochaetaceae</taxon>
        <taxon>Coniochaeta</taxon>
    </lineage>
</organism>
<dbReference type="InterPro" id="IPR040554">
    <property type="entry name" value="KPWE_PEX14_dom"/>
</dbReference>
<evidence type="ECO:0000259" key="3">
    <source>
        <dbReference type="Pfam" id="PF25871"/>
    </source>
</evidence>
<dbReference type="Proteomes" id="UP000275385">
    <property type="component" value="Unassembled WGS sequence"/>
</dbReference>
<evidence type="ECO:0000313" key="4">
    <source>
        <dbReference type="EMBL" id="RKU47361.1"/>
    </source>
</evidence>
<dbReference type="Pfam" id="PF25871">
    <property type="entry name" value="HTH_76"/>
    <property type="match status" value="1"/>
</dbReference>
<accession>A0A420YHN8</accession>